<dbReference type="KEGG" id="zpr:ZPR_4415"/>
<dbReference type="EMBL" id="CP001650">
    <property type="protein sequence ID" value="ADF54717.1"/>
    <property type="molecule type" value="Genomic_DNA"/>
</dbReference>
<accession>D5BC91</accession>
<reference evidence="1 2" key="1">
    <citation type="journal article" date="2010" name="BMC Genomics">
        <title>The complete genome of Zunongwangia profunda SM-A87 reveals its adaptation to the deep-sea environment and ecological role in sedimentary organic nitrogen degradation.</title>
        <authorList>
            <person name="Qin Q.L."/>
            <person name="Zhang X.Y."/>
            <person name="Wang X.M."/>
            <person name="Liu G.M."/>
            <person name="Chen X.L."/>
            <person name="Xie B.B."/>
            <person name="Dang H.Y."/>
            <person name="Zhou B.C."/>
            <person name="Yu J."/>
            <person name="Zhang Y.Z."/>
        </authorList>
    </citation>
    <scope>NUCLEOTIDE SEQUENCE [LARGE SCALE GENOMIC DNA]</scope>
    <source>
        <strain evidence="2">DSM 18752 / CCTCC AB 206139 / SM-A87</strain>
    </source>
</reference>
<dbReference type="Proteomes" id="UP000001654">
    <property type="component" value="Chromosome"/>
</dbReference>
<evidence type="ECO:0000313" key="1">
    <source>
        <dbReference type="EMBL" id="ADF54717.1"/>
    </source>
</evidence>
<organism evidence="1 2">
    <name type="scientific">Zunongwangia profunda (strain DSM 18752 / CCTCC AB 206139 / SM-A87)</name>
    <name type="common">Wangia profunda</name>
    <dbReference type="NCBI Taxonomy" id="655815"/>
    <lineage>
        <taxon>Bacteria</taxon>
        <taxon>Pseudomonadati</taxon>
        <taxon>Bacteroidota</taxon>
        <taxon>Flavobacteriia</taxon>
        <taxon>Flavobacteriales</taxon>
        <taxon>Flavobacteriaceae</taxon>
        <taxon>Zunongwangia</taxon>
    </lineage>
</organism>
<gene>
    <name evidence="1" type="ordered locus">ZPR_4415</name>
</gene>
<keyword evidence="2" id="KW-1185">Reference proteome</keyword>
<dbReference type="AlphaFoldDB" id="D5BC91"/>
<dbReference type="STRING" id="655815.ZPR_4415"/>
<protein>
    <submittedName>
        <fullName evidence="1">Uncharacterized protein</fullName>
    </submittedName>
</protein>
<dbReference type="HOGENOM" id="CLU_3384580_0_0_10"/>
<evidence type="ECO:0000313" key="2">
    <source>
        <dbReference type="Proteomes" id="UP000001654"/>
    </source>
</evidence>
<name>D5BC91_ZUNPS</name>
<proteinExistence type="predicted"/>
<sequence length="33" mass="3619">MVCTKRILGIALKNSPANYDPGNTKKVKVKSED</sequence>